<proteinExistence type="predicted"/>
<reference evidence="2 3" key="1">
    <citation type="submission" date="2023-05" db="EMBL/GenBank/DDBJ databases">
        <title>A 100% complete, gapless, phased diploid assembly of the Scenedesmus obliquus UTEX 3031 genome.</title>
        <authorList>
            <person name="Biondi T.C."/>
            <person name="Hanschen E.R."/>
            <person name="Kwon T."/>
            <person name="Eng W."/>
            <person name="Kruse C.P.S."/>
            <person name="Koehler S.I."/>
            <person name="Kunde Y."/>
            <person name="Gleasner C.D."/>
            <person name="You Mak K.T."/>
            <person name="Polle J."/>
            <person name="Hovde B.T."/>
            <person name="Starkenburg S.R."/>
        </authorList>
    </citation>
    <scope>NUCLEOTIDE SEQUENCE [LARGE SCALE GENOMIC DNA]</scope>
    <source>
        <strain evidence="2 3">DOE0152z</strain>
    </source>
</reference>
<protein>
    <submittedName>
        <fullName evidence="2">Uncharacterized protein</fullName>
    </submittedName>
</protein>
<accession>A0ABY8U1C1</accession>
<gene>
    <name evidence="2" type="ORF">OEZ85_001925</name>
</gene>
<evidence type="ECO:0000313" key="3">
    <source>
        <dbReference type="Proteomes" id="UP001244341"/>
    </source>
</evidence>
<organism evidence="2 3">
    <name type="scientific">Tetradesmus obliquus</name>
    <name type="common">Green alga</name>
    <name type="synonym">Acutodesmus obliquus</name>
    <dbReference type="NCBI Taxonomy" id="3088"/>
    <lineage>
        <taxon>Eukaryota</taxon>
        <taxon>Viridiplantae</taxon>
        <taxon>Chlorophyta</taxon>
        <taxon>core chlorophytes</taxon>
        <taxon>Chlorophyceae</taxon>
        <taxon>CS clade</taxon>
        <taxon>Sphaeropleales</taxon>
        <taxon>Scenedesmaceae</taxon>
        <taxon>Tetradesmus</taxon>
    </lineage>
</organism>
<keyword evidence="3" id="KW-1185">Reference proteome</keyword>
<evidence type="ECO:0000313" key="2">
    <source>
        <dbReference type="EMBL" id="WIA15253.1"/>
    </source>
</evidence>
<dbReference type="EMBL" id="CP126213">
    <property type="protein sequence ID" value="WIA15253.1"/>
    <property type="molecule type" value="Genomic_DNA"/>
</dbReference>
<dbReference type="Proteomes" id="UP001244341">
    <property type="component" value="Chromosome 6b"/>
</dbReference>
<sequence length="262" mass="28012">MLRQLHNHIFAVKLREVFVQSPLVLVYQTLGQVDHQGIKQALQGSVTQQLPAAGVSVDICHMKNTMAAAAGDDTLTRLFNNSNVLVGFKLPEYMQQQQQQAPPAANDPQPQQQQAGEQLAAAAAAASSSRVRLDMSPSAVVGGLLEKQMPGPHLAQPTLRALVELGVALPSQQPLVLVGAFYKRGATPLAYLKQWIKLDAGQVYGELIGTLESPIQNLLAFEGTAEELLATFDAAAGSDLASVLDFKAAQQPEDPNTSSQQQ</sequence>
<name>A0ABY8U1C1_TETOB</name>
<feature type="region of interest" description="Disordered" evidence="1">
    <location>
        <begin position="96"/>
        <end position="117"/>
    </location>
</feature>
<evidence type="ECO:0000256" key="1">
    <source>
        <dbReference type="SAM" id="MobiDB-lite"/>
    </source>
</evidence>